<evidence type="ECO:0000256" key="3">
    <source>
        <dbReference type="ARBA" id="ARBA00022692"/>
    </source>
</evidence>
<dbReference type="PANTHER" id="PTHR45649">
    <property type="entry name" value="AMINO-ACID PERMEASE BAT1"/>
    <property type="match status" value="1"/>
</dbReference>
<dbReference type="Gene3D" id="1.20.1740.10">
    <property type="entry name" value="Amino acid/polyamine transporter I"/>
    <property type="match status" value="1"/>
</dbReference>
<feature type="transmembrane region" description="Helical" evidence="7">
    <location>
        <begin position="135"/>
        <end position="160"/>
    </location>
</feature>
<feature type="transmembrane region" description="Helical" evidence="7">
    <location>
        <begin position="331"/>
        <end position="352"/>
    </location>
</feature>
<feature type="transmembrane region" description="Helical" evidence="7">
    <location>
        <begin position="386"/>
        <end position="406"/>
    </location>
</feature>
<keyword evidence="3 7" id="KW-0812">Transmembrane</keyword>
<keyword evidence="4 7" id="KW-1133">Transmembrane helix</keyword>
<feature type="compositionally biased region" description="Basic and acidic residues" evidence="6">
    <location>
        <begin position="1"/>
        <end position="14"/>
    </location>
</feature>
<keyword evidence="2" id="KW-0813">Transport</keyword>
<dbReference type="Pfam" id="PF13520">
    <property type="entry name" value="AA_permease_2"/>
    <property type="match status" value="1"/>
</dbReference>
<feature type="transmembrane region" description="Helical" evidence="7">
    <location>
        <begin position="412"/>
        <end position="430"/>
    </location>
</feature>
<feature type="transmembrane region" description="Helical" evidence="7">
    <location>
        <begin position="172"/>
        <end position="189"/>
    </location>
</feature>
<dbReference type="InterPro" id="IPR004840">
    <property type="entry name" value="Amino_acid_permease_CS"/>
</dbReference>
<dbReference type="EMBL" id="KV426071">
    <property type="protein sequence ID" value="KZV89509.1"/>
    <property type="molecule type" value="Genomic_DNA"/>
</dbReference>
<dbReference type="GO" id="GO:0006865">
    <property type="term" value="P:amino acid transport"/>
    <property type="evidence" value="ECO:0007669"/>
    <property type="project" value="InterPro"/>
</dbReference>
<keyword evidence="9" id="KW-1185">Reference proteome</keyword>
<feature type="transmembrane region" description="Helical" evidence="7">
    <location>
        <begin position="279"/>
        <end position="301"/>
    </location>
</feature>
<accession>A0A166A8F7</accession>
<evidence type="ECO:0000256" key="5">
    <source>
        <dbReference type="ARBA" id="ARBA00023136"/>
    </source>
</evidence>
<feature type="transmembrane region" description="Helical" evidence="7">
    <location>
        <begin position="195"/>
        <end position="217"/>
    </location>
</feature>
<dbReference type="STRING" id="1314781.A0A166A8F7"/>
<comment type="subcellular location">
    <subcellularLocation>
        <location evidence="1">Membrane</location>
        <topology evidence="1">Multi-pass membrane protein</topology>
    </subcellularLocation>
</comment>
<evidence type="ECO:0000256" key="7">
    <source>
        <dbReference type="SAM" id="Phobius"/>
    </source>
</evidence>
<dbReference type="PROSITE" id="PS00218">
    <property type="entry name" value="AMINO_ACID_PERMEASE_1"/>
    <property type="match status" value="1"/>
</dbReference>
<dbReference type="PIRSF" id="PIRSF006060">
    <property type="entry name" value="AA_transporter"/>
    <property type="match status" value="1"/>
</dbReference>
<dbReference type="Proteomes" id="UP000077266">
    <property type="component" value="Unassembled WGS sequence"/>
</dbReference>
<dbReference type="PANTHER" id="PTHR45649:SF27">
    <property type="entry name" value="CHOLINE TRANSPORTER (EUROFUNG)"/>
    <property type="match status" value="1"/>
</dbReference>
<dbReference type="GO" id="GO:0022857">
    <property type="term" value="F:transmembrane transporter activity"/>
    <property type="evidence" value="ECO:0007669"/>
    <property type="project" value="InterPro"/>
</dbReference>
<evidence type="ECO:0000313" key="9">
    <source>
        <dbReference type="Proteomes" id="UP000077266"/>
    </source>
</evidence>
<proteinExistence type="predicted"/>
<keyword evidence="5 7" id="KW-0472">Membrane</keyword>
<dbReference type="OrthoDB" id="3900342at2759"/>
<sequence>MADIEKTAPTKERPSSASSDVQVHPVDSAEFNASGHSDQLPRQYGLLAICATALTIDNAWVVLGGSFVVAIANGGPPGVLYELLVACAYYFVVGACIAELASSIPSAGGVYHWASVTPGPRYGRVVGFYAGHLGWWGWMFGLASIVYIPANVIIQMYAVYHPDFAQQPWHIYLTYVLVTWFCVAVVVWGNRFMPMLQTFGLFVVCIGGPVTIIVLAAMPKTHASHSFVWTDFQNVTGWSNGGAFLAGVLNGAFTIGTPDSVTHMAEELPHPRKDMPKAIFAQLGLGCITAFCFAVALMYSITDLDAVVKSPGAFPLAIVYQQATNSRGATFGLLFIILLSILNCSIGITISVSRNLWALARDQATPFPHWLGQCNERLGCPIQATVVNGILVTAFGAIALGSKVAFNDLAGSFIILTTTSYLLFIAPNLLSGRKHVPVGPFNMGPVFGPIVNGLAVALILLFNVAFCLPFALPVTADLMNYNSVILVGLTLVTTLWWFFGARGRYQGPSIPKLDEKGRVVGEK</sequence>
<evidence type="ECO:0000256" key="1">
    <source>
        <dbReference type="ARBA" id="ARBA00004141"/>
    </source>
</evidence>
<evidence type="ECO:0000256" key="6">
    <source>
        <dbReference type="SAM" id="MobiDB-lite"/>
    </source>
</evidence>
<organism evidence="8 9">
    <name type="scientific">Exidia glandulosa HHB12029</name>
    <dbReference type="NCBI Taxonomy" id="1314781"/>
    <lineage>
        <taxon>Eukaryota</taxon>
        <taxon>Fungi</taxon>
        <taxon>Dikarya</taxon>
        <taxon>Basidiomycota</taxon>
        <taxon>Agaricomycotina</taxon>
        <taxon>Agaricomycetes</taxon>
        <taxon>Auriculariales</taxon>
        <taxon>Exidiaceae</taxon>
        <taxon>Exidia</taxon>
    </lineage>
</organism>
<reference evidence="8 9" key="1">
    <citation type="journal article" date="2016" name="Mol. Biol. Evol.">
        <title>Comparative Genomics of Early-Diverging Mushroom-Forming Fungi Provides Insights into the Origins of Lignocellulose Decay Capabilities.</title>
        <authorList>
            <person name="Nagy L.G."/>
            <person name="Riley R."/>
            <person name="Tritt A."/>
            <person name="Adam C."/>
            <person name="Daum C."/>
            <person name="Floudas D."/>
            <person name="Sun H."/>
            <person name="Yadav J.S."/>
            <person name="Pangilinan J."/>
            <person name="Larsson K.H."/>
            <person name="Matsuura K."/>
            <person name="Barry K."/>
            <person name="Labutti K."/>
            <person name="Kuo R."/>
            <person name="Ohm R.A."/>
            <person name="Bhattacharya S.S."/>
            <person name="Shirouzu T."/>
            <person name="Yoshinaga Y."/>
            <person name="Martin F.M."/>
            <person name="Grigoriev I.V."/>
            <person name="Hibbett D.S."/>
        </authorList>
    </citation>
    <scope>NUCLEOTIDE SEQUENCE [LARGE SCALE GENOMIC DNA]</scope>
    <source>
        <strain evidence="8 9">HHB12029</strain>
    </source>
</reference>
<protein>
    <submittedName>
        <fullName evidence="8">Putative amino acid transporter</fullName>
    </submittedName>
</protein>
<name>A0A166A8F7_EXIGL</name>
<feature type="transmembrane region" description="Helical" evidence="7">
    <location>
        <begin position="450"/>
        <end position="472"/>
    </location>
</feature>
<evidence type="ECO:0000313" key="8">
    <source>
        <dbReference type="EMBL" id="KZV89509.1"/>
    </source>
</evidence>
<dbReference type="InParanoid" id="A0A166A8F7"/>
<dbReference type="GO" id="GO:0016020">
    <property type="term" value="C:membrane"/>
    <property type="evidence" value="ECO:0007669"/>
    <property type="project" value="UniProtKB-SubCell"/>
</dbReference>
<feature type="transmembrane region" description="Helical" evidence="7">
    <location>
        <begin position="44"/>
        <end position="72"/>
    </location>
</feature>
<dbReference type="AlphaFoldDB" id="A0A166A8F7"/>
<gene>
    <name evidence="8" type="ORF">EXIGLDRAFT_721384</name>
</gene>
<dbReference type="InterPro" id="IPR002293">
    <property type="entry name" value="AA/rel_permease1"/>
</dbReference>
<evidence type="ECO:0000256" key="2">
    <source>
        <dbReference type="ARBA" id="ARBA00022448"/>
    </source>
</evidence>
<feature type="transmembrane region" description="Helical" evidence="7">
    <location>
        <begin position="478"/>
        <end position="499"/>
    </location>
</feature>
<evidence type="ECO:0000256" key="4">
    <source>
        <dbReference type="ARBA" id="ARBA00022989"/>
    </source>
</evidence>
<feature type="region of interest" description="Disordered" evidence="6">
    <location>
        <begin position="1"/>
        <end position="22"/>
    </location>
</feature>